<feature type="domain" description="Filamentous haemagglutinin FhaB/tRNA nuclease CdiA-like TPS" evidence="5">
    <location>
        <begin position="35"/>
        <end position="149"/>
    </location>
</feature>
<evidence type="ECO:0000313" key="7">
    <source>
        <dbReference type="Proteomes" id="UP000305267"/>
    </source>
</evidence>
<dbReference type="PANTHER" id="PTHR12338">
    <property type="entry name" value="AUTOTRANSPORTER"/>
    <property type="match status" value="1"/>
</dbReference>
<dbReference type="InterPro" id="IPR050909">
    <property type="entry name" value="Bact_Autotransporter_VF"/>
</dbReference>
<reference evidence="6 7" key="1">
    <citation type="submission" date="2019-06" db="EMBL/GenBank/DDBJ databases">
        <title>Genome of Methylobacterium sp. 17Sr1-39.</title>
        <authorList>
            <person name="Seo T."/>
        </authorList>
    </citation>
    <scope>NUCLEOTIDE SEQUENCE [LARGE SCALE GENOMIC DNA]</scope>
    <source>
        <strain evidence="6 7">17Sr1-39</strain>
    </source>
</reference>
<dbReference type="RefSeq" id="WP_139038546.1">
    <property type="nucleotide sequence ID" value="NZ_VDDA01000015.1"/>
</dbReference>
<dbReference type="SUPFAM" id="SSF51126">
    <property type="entry name" value="Pectin lyase-like"/>
    <property type="match status" value="1"/>
</dbReference>
<keyword evidence="2" id="KW-0964">Secreted</keyword>
<gene>
    <name evidence="6" type="ORF">FF100_25360</name>
</gene>
<dbReference type="OrthoDB" id="1776524at2"/>
<evidence type="ECO:0000256" key="4">
    <source>
        <dbReference type="SAM" id="SignalP"/>
    </source>
</evidence>
<dbReference type="Gene3D" id="3.30.160.710">
    <property type="match status" value="10"/>
</dbReference>
<dbReference type="Proteomes" id="UP000305267">
    <property type="component" value="Unassembled WGS sequence"/>
</dbReference>
<dbReference type="InterPro" id="IPR011493">
    <property type="entry name" value="GLUG"/>
</dbReference>
<evidence type="ECO:0000256" key="1">
    <source>
        <dbReference type="ARBA" id="ARBA00004613"/>
    </source>
</evidence>
<feature type="chain" id="PRO_5022808669" evidence="4">
    <location>
        <begin position="29"/>
        <end position="2538"/>
    </location>
</feature>
<dbReference type="SMART" id="SM00912">
    <property type="entry name" value="Haemagg_act"/>
    <property type="match status" value="1"/>
</dbReference>
<dbReference type="InterPro" id="IPR012334">
    <property type="entry name" value="Pectin_lyas_fold"/>
</dbReference>
<dbReference type="EMBL" id="VDDA01000015">
    <property type="protein sequence ID" value="TNC09919.1"/>
    <property type="molecule type" value="Genomic_DNA"/>
</dbReference>
<name>A0A5C4LAR0_9HYPH</name>
<dbReference type="Gene3D" id="2.160.20.10">
    <property type="entry name" value="Single-stranded right-handed beta-helix, Pectin lyase-like"/>
    <property type="match status" value="2"/>
</dbReference>
<evidence type="ECO:0000256" key="2">
    <source>
        <dbReference type="ARBA" id="ARBA00022525"/>
    </source>
</evidence>
<dbReference type="InterPro" id="IPR011050">
    <property type="entry name" value="Pectin_lyase_fold/virulence"/>
</dbReference>
<dbReference type="Pfam" id="PF18676">
    <property type="entry name" value="MBG_2"/>
    <property type="match status" value="17"/>
</dbReference>
<dbReference type="Pfam" id="PF07581">
    <property type="entry name" value="Glug"/>
    <property type="match status" value="1"/>
</dbReference>
<evidence type="ECO:0000259" key="5">
    <source>
        <dbReference type="SMART" id="SM00912"/>
    </source>
</evidence>
<accession>A0A5C4LAR0</accession>
<proteinExistence type="predicted"/>
<dbReference type="GO" id="GO:0005576">
    <property type="term" value="C:extracellular region"/>
    <property type="evidence" value="ECO:0007669"/>
    <property type="project" value="UniProtKB-SubCell"/>
</dbReference>
<evidence type="ECO:0000256" key="3">
    <source>
        <dbReference type="ARBA" id="ARBA00022729"/>
    </source>
</evidence>
<organism evidence="6 7">
    <name type="scientific">Methylobacterium terricola</name>
    <dbReference type="NCBI Taxonomy" id="2583531"/>
    <lineage>
        <taxon>Bacteria</taxon>
        <taxon>Pseudomonadati</taxon>
        <taxon>Pseudomonadota</taxon>
        <taxon>Alphaproteobacteria</taxon>
        <taxon>Hyphomicrobiales</taxon>
        <taxon>Methylobacteriaceae</taxon>
        <taxon>Methylobacterium</taxon>
    </lineage>
</organism>
<keyword evidence="3 4" id="KW-0732">Signal</keyword>
<sequence length="2538" mass="248514">MPVARLASSLLTLLLASTALIGVAPARAQGLPAGGQGLPTGAHVVSGGVTIGTPTGGAMTITQSSPSAIVNWQGFSIGSRNRVDIRQPDAQSAILNRVTGNTPSTIAGQLNANGQVYLVNPNGITITRSGQVNAGGGFVASTLGIADEDFKAGRRQFRGSGASAKVTNHGTVTVGRGGYAALIGGRVSNSGLITVPMGKVGLGSGERATLDLSGDGFLQVQVPTNAKGRGALVFQSGTISADGGSVVLSAAAARDMARQAVNLSGTVEARTVSGRNGSITLSGGDGAVAIGAKARLDVSGIGAESGGRVRAGGRHLAVAGRIDASGARGGRVSLQASETADLSGLVLAQGTTGPGGRVTATAPDLSLHSALIDASGATGGGTVRIGGGRQGAGGLAHARTLEVDAVSVVRADATGRGRGGDVVLWSDFATRFSGTISARGGAAGGDGGEAEVSSKGVLAYAGFADLTAARGRLGTLLLDPYNITISSGTDTNQAGFTATGTDSVINSTTLLTALGRANVTVSTGTGGSQAGTITLAAGTPLSWNTGATLTLQAAGAVTLNGSVTAPAGGLTIAAGTGTSTATADISVARFTLASGTWAQNTATLPAFATGDFRVADGASFLRVAGGAGTSADPYRLADIYGVQGMGTSATTRAASYRLAGAIDASGTAGWNGGLGFSPVGKDGAAFTGSLDGAGFAIGGLTIARPSQNHVGLFGYLAAGATVSNIGIVGGSVTGRYYVGGLIGQNAGTVSQAYATASVTSTFSDAGGLVGGNNGILRQSYATGSVNGVDSTGGLVGSNVSGTIDRAYATGSVSGRNSVGGLVGYSNSDVSQAYATGPVSGSGNSIGGLIGYYGGGTLSATYWDTQSTGRSSATGSGAVAGATALTSAQARSQAGYTNANDSSQNFDFGTVWYQARDLRPILRSEAAAADANGVIAVSNLHQLQLMGVNLSGTYRLTANIDASATNSTEASPGIFGAGGFVPVGTGGNGFTGSLDGAARTISGLTINRPSESTIGLIGLLDGGSVSRLGLTGSSITGGFSDIGGMIGVIRNGRVDQASADGTVVSTLGGGGGGSVGGLSGGNVGGTITRSFAAGSVTSPGDYVGGLVGYNNGTISQSYATGSVTGNSYSVGGLIGHSDGTVSQVYATGPVGGTAFYAGGLIGELGSPLSAAYWDTQTTLQANAAGTVSGALAGTAGRTTAQMQDLAAFQTNFAGFDFTNGWTPPNQAGQGGQGTAYYPQLASLSRVLTVTPTTSRAYGDANPGLIASYSGVRPGDFVTTLGSLTTSATATSNVGTYAATASGAAVTGNTYRVLYLPGSLTIDPRPVTVTADTQGRLYGEANAPLTFTTTSLGAGAALSGTLATAATATSNIGSYAITQGSLTAATNPNYAITYAGANLVVAQRPVTVTATGQSRLYGDANPSLSFTSTSLGAGAALSGTLATSATATSDVGSYAITQGTLTAAANPNYALTYAGANLVVAQRPVTITATGQSRLYGDANPSLSFTSTSLGAGAALSGTLATAATATSDVGSYAITQGTLTAAANPNYALTYAGANLTVAQRPVTVTATGQNRLYGDANSPLTFANTSLGAGAALSGTLATTAAATSDIGSYPLTQGSLTAVANPNYALTYTGASIVVAPRPVTVTATGQTRLYGDANPSLSFTSTSLGAGAALSGTLASTATAASDVGTYAITQGSLTAAANPNYALAYTGANLVVGQRPLTVTADARSRVYGDVNPALTYQVGGGGLANGDRLSGSLATATDVGSAVGAYRIGQGSLAATGNYAMNYVGADLTVTARPLTLTADAQSRVYGEANPALTYTVGGRGLVNGDALTGALTTTAATSSSVGTYAIGQGNLAASPNYAVSYVGADLAVTARPLTVTADAQSRVYGEANPALTYTVRGRGLVNGDALTGALTTTAATGSSVGTYSIGQGNLTASGNYAMSYVGADLAVTARPLTITADTQSRVYGDANPVLSYKIDGRGLVNGDALTGALTTTAATGSSVGTYAIGQGNLAASPNYAVSYVGADLAVTARPLTLTADAQSRIYGDANPALTYTVGGRGLVNGDALTGALTTTAATGSSVGTYAIGQGSLAASPNYTVSYVGADLAVTARPIALTADAQSRVYGEANPTLSYQVGGRGLANGDSLSGGLSTTAADARSAVGTYSIGQGSLAASGNYTVRYIGSDLAVTARPITVTADTQSRVYGDTNPALTYTVGGRGLANGDALTGAMTTTAATGSSVGTYSIGQGSLAASPNYTVSYVGADLAVTARPLTVTADAQSRVYGDANPTLSFRVAGRGLANGDALTGALTTTAATGSSVGSYAIGQGNLAASPNYAVSYVGADLVVTARPLTVTADAQSRVYGDANPALTYTVGGRGLVNGDALSGALTTTAATSSSVGTHAIGQGNLATSPNYAVSYVGADLAVTARPLTLTADAQSRVYGDVNPTLSYQVGGRGLANGDSLSGGLSTTVDAHSAVGTYSIGQGSLASSGNYAVRYIGSDLAVTARPITVTADTQSRVYGDTNPALTYTVGGRGL</sequence>
<dbReference type="Gene3D" id="2.160.20.110">
    <property type="match status" value="2"/>
</dbReference>
<keyword evidence="7" id="KW-1185">Reference proteome</keyword>
<feature type="non-terminal residue" evidence="6">
    <location>
        <position position="2538"/>
    </location>
</feature>
<comment type="caution">
    <text evidence="6">The sequence shown here is derived from an EMBL/GenBank/DDBJ whole genome shotgun (WGS) entry which is preliminary data.</text>
</comment>
<evidence type="ECO:0000313" key="6">
    <source>
        <dbReference type="EMBL" id="TNC09919.1"/>
    </source>
</evidence>
<dbReference type="InterPro" id="IPR008638">
    <property type="entry name" value="FhaB/CdiA-like_TPS"/>
</dbReference>
<dbReference type="NCBIfam" id="TIGR01901">
    <property type="entry name" value="adhes_NPXG"/>
    <property type="match status" value="1"/>
</dbReference>
<dbReference type="PANTHER" id="PTHR12338:SF8">
    <property type="entry name" value="HEME_HEMOPEXIN-BINDING PROTEIN"/>
    <property type="match status" value="1"/>
</dbReference>
<feature type="signal peptide" evidence="4">
    <location>
        <begin position="1"/>
        <end position="28"/>
    </location>
</feature>
<protein>
    <submittedName>
        <fullName evidence="6">Filamentous hemagglutinin N-terminal domain-containing protein</fullName>
    </submittedName>
</protein>
<dbReference type="InterPro" id="IPR041286">
    <property type="entry name" value="MBG_2"/>
</dbReference>
<comment type="subcellular location">
    <subcellularLocation>
        <location evidence="1">Secreted</location>
    </subcellularLocation>
</comment>
<dbReference type="Pfam" id="PF05860">
    <property type="entry name" value="TPS"/>
    <property type="match status" value="1"/>
</dbReference>